<dbReference type="PANTHER" id="PTHR43793:SF1">
    <property type="entry name" value="FAD SYNTHASE"/>
    <property type="match status" value="1"/>
</dbReference>
<dbReference type="InterPro" id="IPR004821">
    <property type="entry name" value="Cyt_trans-like"/>
</dbReference>
<organism evidence="4 5">
    <name type="scientific">Catenovulum sediminis</name>
    <dbReference type="NCBI Taxonomy" id="1740262"/>
    <lineage>
        <taxon>Bacteria</taxon>
        <taxon>Pseudomonadati</taxon>
        <taxon>Pseudomonadota</taxon>
        <taxon>Gammaproteobacteria</taxon>
        <taxon>Alteromonadales</taxon>
        <taxon>Alteromonadaceae</taxon>
        <taxon>Catenovulum</taxon>
    </lineage>
</organism>
<dbReference type="RefSeq" id="WP_350401757.1">
    <property type="nucleotide sequence ID" value="NZ_JBELOE010000209.1"/>
</dbReference>
<sequence length="152" mass="17175">MNKNSNRVLALGVFDLFHIGHLNFLQLAKQQGDKLIVGVAPDVMCLKSKGKAPIIEQNQRMSIIQALNVVDEVTLVQFPIIQTDQVLAWILSLNIATVVSGKQWQNTERWNKLMPKLAKHNINVVFVAETPNISSTQIKQKIIEQKIREQVL</sequence>
<reference evidence="4 5" key="1">
    <citation type="submission" date="2024-06" db="EMBL/GenBank/DDBJ databases">
        <authorList>
            <person name="Chen R.Y."/>
        </authorList>
    </citation>
    <scope>NUCLEOTIDE SEQUENCE [LARGE SCALE GENOMIC DNA]</scope>
    <source>
        <strain evidence="4 5">D2</strain>
    </source>
</reference>
<name>A0ABV1RH28_9ALTE</name>
<dbReference type="EMBL" id="JBELOE010000209">
    <property type="protein sequence ID" value="MER2492258.1"/>
    <property type="molecule type" value="Genomic_DNA"/>
</dbReference>
<dbReference type="InterPro" id="IPR014729">
    <property type="entry name" value="Rossmann-like_a/b/a_fold"/>
</dbReference>
<dbReference type="InterPro" id="IPR050385">
    <property type="entry name" value="Archaeal_FAD_synthase"/>
</dbReference>
<keyword evidence="1" id="KW-0808">Transferase</keyword>
<protein>
    <submittedName>
        <fullName evidence="4">Adenylyltransferase/cytidyltransferase family protein</fullName>
    </submittedName>
</protein>
<proteinExistence type="predicted"/>
<comment type="caution">
    <text evidence="4">The sequence shown here is derived from an EMBL/GenBank/DDBJ whole genome shotgun (WGS) entry which is preliminary data.</text>
</comment>
<keyword evidence="5" id="KW-1185">Reference proteome</keyword>
<evidence type="ECO:0000256" key="2">
    <source>
        <dbReference type="ARBA" id="ARBA00022695"/>
    </source>
</evidence>
<keyword evidence="2 4" id="KW-0548">Nucleotidyltransferase</keyword>
<dbReference type="Pfam" id="PF01467">
    <property type="entry name" value="CTP_transf_like"/>
    <property type="match status" value="1"/>
</dbReference>
<dbReference type="Gene3D" id="3.40.50.620">
    <property type="entry name" value="HUPs"/>
    <property type="match status" value="1"/>
</dbReference>
<gene>
    <name evidence="4" type="ORF">ABS311_10220</name>
</gene>
<evidence type="ECO:0000313" key="4">
    <source>
        <dbReference type="EMBL" id="MER2492258.1"/>
    </source>
</evidence>
<feature type="domain" description="Cytidyltransferase-like" evidence="3">
    <location>
        <begin position="10"/>
        <end position="140"/>
    </location>
</feature>
<dbReference type="Proteomes" id="UP001467690">
    <property type="component" value="Unassembled WGS sequence"/>
</dbReference>
<dbReference type="PANTHER" id="PTHR43793">
    <property type="entry name" value="FAD SYNTHASE"/>
    <property type="match status" value="1"/>
</dbReference>
<evidence type="ECO:0000256" key="1">
    <source>
        <dbReference type="ARBA" id="ARBA00022679"/>
    </source>
</evidence>
<dbReference type="SUPFAM" id="SSF52374">
    <property type="entry name" value="Nucleotidylyl transferase"/>
    <property type="match status" value="1"/>
</dbReference>
<dbReference type="GO" id="GO:0016779">
    <property type="term" value="F:nucleotidyltransferase activity"/>
    <property type="evidence" value="ECO:0007669"/>
    <property type="project" value="UniProtKB-KW"/>
</dbReference>
<evidence type="ECO:0000313" key="5">
    <source>
        <dbReference type="Proteomes" id="UP001467690"/>
    </source>
</evidence>
<evidence type="ECO:0000259" key="3">
    <source>
        <dbReference type="Pfam" id="PF01467"/>
    </source>
</evidence>
<dbReference type="NCBIfam" id="TIGR00125">
    <property type="entry name" value="cyt_tran_rel"/>
    <property type="match status" value="1"/>
</dbReference>
<accession>A0ABV1RH28</accession>